<dbReference type="AlphaFoldDB" id="A0A1M7XW36"/>
<keyword evidence="2" id="KW-0436">Ligase</keyword>
<sequence length="94" mass="10497">MKITVEEVLHVAHLARLNLNEEELVKMTGQLDTILSYVDKLSELDTTGIEPTTHAHNSVNAFREDGVVTSLPREESLANAPEENGEMFKVPRII</sequence>
<organism evidence="3 4">
    <name type="scientific">Desulfopila aestuarii DSM 18488</name>
    <dbReference type="NCBI Taxonomy" id="1121416"/>
    <lineage>
        <taxon>Bacteria</taxon>
        <taxon>Pseudomonadati</taxon>
        <taxon>Thermodesulfobacteriota</taxon>
        <taxon>Desulfobulbia</taxon>
        <taxon>Desulfobulbales</taxon>
        <taxon>Desulfocapsaceae</taxon>
        <taxon>Desulfopila</taxon>
    </lineage>
</organism>
<comment type="similarity">
    <text evidence="2">Belongs to the GatC family.</text>
</comment>
<dbReference type="GO" id="GO:0006412">
    <property type="term" value="P:translation"/>
    <property type="evidence" value="ECO:0007669"/>
    <property type="project" value="UniProtKB-UniRule"/>
</dbReference>
<dbReference type="NCBIfam" id="TIGR00135">
    <property type="entry name" value="gatC"/>
    <property type="match status" value="1"/>
</dbReference>
<dbReference type="EMBL" id="FRFE01000001">
    <property type="protein sequence ID" value="SHO42959.1"/>
    <property type="molecule type" value="Genomic_DNA"/>
</dbReference>
<reference evidence="3 4" key="1">
    <citation type="submission" date="2016-12" db="EMBL/GenBank/DDBJ databases">
        <authorList>
            <person name="Song W.-J."/>
            <person name="Kurnit D.M."/>
        </authorList>
    </citation>
    <scope>NUCLEOTIDE SEQUENCE [LARGE SCALE GENOMIC DNA]</scope>
    <source>
        <strain evidence="3 4">DSM 18488</strain>
    </source>
</reference>
<comment type="function">
    <text evidence="2">Allows the formation of correctly charged Asn-tRNA(Asn) or Gln-tRNA(Gln) through the transamidation of misacylated Asp-tRNA(Asn) or Glu-tRNA(Gln) in organisms which lack either or both of asparaginyl-tRNA or glutaminyl-tRNA synthetases. The reaction takes place in the presence of glutamine and ATP through an activated phospho-Asp-tRNA(Asn) or phospho-Glu-tRNA(Gln).</text>
</comment>
<dbReference type="HAMAP" id="MF_00122">
    <property type="entry name" value="GatC"/>
    <property type="match status" value="1"/>
</dbReference>
<dbReference type="InterPro" id="IPR036113">
    <property type="entry name" value="Asp/Glu-ADT_sf_sub_c"/>
</dbReference>
<dbReference type="InterPro" id="IPR003837">
    <property type="entry name" value="GatC"/>
</dbReference>
<protein>
    <recommendedName>
        <fullName evidence="2">Aspartyl/glutamyl-tRNA(Asn/Gln) amidotransferase subunit C</fullName>
        <shortName evidence="2">Asp/Glu-ADT subunit C</shortName>
        <ecNumber evidence="2">6.3.5.-</ecNumber>
    </recommendedName>
</protein>
<dbReference type="EC" id="6.3.5.-" evidence="2"/>
<dbReference type="GO" id="GO:0005524">
    <property type="term" value="F:ATP binding"/>
    <property type="evidence" value="ECO:0007669"/>
    <property type="project" value="UniProtKB-KW"/>
</dbReference>
<evidence type="ECO:0000313" key="3">
    <source>
        <dbReference type="EMBL" id="SHO42959.1"/>
    </source>
</evidence>
<dbReference type="GO" id="GO:0070681">
    <property type="term" value="P:glutaminyl-tRNAGln biosynthesis via transamidation"/>
    <property type="evidence" value="ECO:0007669"/>
    <property type="project" value="TreeGrafter"/>
</dbReference>
<dbReference type="PANTHER" id="PTHR15004:SF0">
    <property type="entry name" value="GLUTAMYL-TRNA(GLN) AMIDOTRANSFERASE SUBUNIT C, MITOCHONDRIAL"/>
    <property type="match status" value="1"/>
</dbReference>
<keyword evidence="2" id="KW-0547">Nucleotide-binding</keyword>
<evidence type="ECO:0000256" key="1">
    <source>
        <dbReference type="ARBA" id="ARBA00022840"/>
    </source>
</evidence>
<accession>A0A1M7XW36</accession>
<dbReference type="GO" id="GO:0006450">
    <property type="term" value="P:regulation of translational fidelity"/>
    <property type="evidence" value="ECO:0007669"/>
    <property type="project" value="InterPro"/>
</dbReference>
<dbReference type="STRING" id="1121416.SAMN02745220_00230"/>
<keyword evidence="3" id="KW-0808">Transferase</keyword>
<dbReference type="Proteomes" id="UP000184603">
    <property type="component" value="Unassembled WGS sequence"/>
</dbReference>
<gene>
    <name evidence="2" type="primary">gatC</name>
    <name evidence="3" type="ORF">SAMN02745220_00230</name>
</gene>
<comment type="catalytic activity">
    <reaction evidence="2">
        <text>L-glutamyl-tRNA(Gln) + L-glutamine + ATP + H2O = L-glutaminyl-tRNA(Gln) + L-glutamate + ADP + phosphate + H(+)</text>
        <dbReference type="Rhea" id="RHEA:17521"/>
        <dbReference type="Rhea" id="RHEA-COMP:9681"/>
        <dbReference type="Rhea" id="RHEA-COMP:9684"/>
        <dbReference type="ChEBI" id="CHEBI:15377"/>
        <dbReference type="ChEBI" id="CHEBI:15378"/>
        <dbReference type="ChEBI" id="CHEBI:29985"/>
        <dbReference type="ChEBI" id="CHEBI:30616"/>
        <dbReference type="ChEBI" id="CHEBI:43474"/>
        <dbReference type="ChEBI" id="CHEBI:58359"/>
        <dbReference type="ChEBI" id="CHEBI:78520"/>
        <dbReference type="ChEBI" id="CHEBI:78521"/>
        <dbReference type="ChEBI" id="CHEBI:456216"/>
    </reaction>
</comment>
<keyword evidence="2" id="KW-0648">Protein biosynthesis</keyword>
<evidence type="ECO:0000256" key="2">
    <source>
        <dbReference type="HAMAP-Rule" id="MF_00122"/>
    </source>
</evidence>
<dbReference type="Pfam" id="PF02686">
    <property type="entry name" value="GatC"/>
    <property type="match status" value="1"/>
</dbReference>
<dbReference type="SUPFAM" id="SSF141000">
    <property type="entry name" value="Glu-tRNAGln amidotransferase C subunit"/>
    <property type="match status" value="1"/>
</dbReference>
<dbReference type="PANTHER" id="PTHR15004">
    <property type="entry name" value="GLUTAMYL-TRNA(GLN) AMIDOTRANSFERASE SUBUNIT C, MITOCHONDRIAL"/>
    <property type="match status" value="1"/>
</dbReference>
<comment type="catalytic activity">
    <reaction evidence="2">
        <text>L-aspartyl-tRNA(Asn) + L-glutamine + ATP + H2O = L-asparaginyl-tRNA(Asn) + L-glutamate + ADP + phosphate + 2 H(+)</text>
        <dbReference type="Rhea" id="RHEA:14513"/>
        <dbReference type="Rhea" id="RHEA-COMP:9674"/>
        <dbReference type="Rhea" id="RHEA-COMP:9677"/>
        <dbReference type="ChEBI" id="CHEBI:15377"/>
        <dbReference type="ChEBI" id="CHEBI:15378"/>
        <dbReference type="ChEBI" id="CHEBI:29985"/>
        <dbReference type="ChEBI" id="CHEBI:30616"/>
        <dbReference type="ChEBI" id="CHEBI:43474"/>
        <dbReference type="ChEBI" id="CHEBI:58359"/>
        <dbReference type="ChEBI" id="CHEBI:78515"/>
        <dbReference type="ChEBI" id="CHEBI:78516"/>
        <dbReference type="ChEBI" id="CHEBI:456216"/>
    </reaction>
</comment>
<name>A0A1M7XW36_9BACT</name>
<dbReference type="OrthoDB" id="9813938at2"/>
<dbReference type="GO" id="GO:0016740">
    <property type="term" value="F:transferase activity"/>
    <property type="evidence" value="ECO:0007669"/>
    <property type="project" value="UniProtKB-KW"/>
</dbReference>
<dbReference type="Gene3D" id="1.10.20.60">
    <property type="entry name" value="Glu-tRNAGln amidotransferase C subunit, N-terminal domain"/>
    <property type="match status" value="1"/>
</dbReference>
<dbReference type="GO" id="GO:0050566">
    <property type="term" value="F:asparaginyl-tRNA synthase (glutamine-hydrolyzing) activity"/>
    <property type="evidence" value="ECO:0007669"/>
    <property type="project" value="RHEA"/>
</dbReference>
<evidence type="ECO:0000313" key="4">
    <source>
        <dbReference type="Proteomes" id="UP000184603"/>
    </source>
</evidence>
<comment type="subunit">
    <text evidence="2">Heterotrimer of A, B and C subunits.</text>
</comment>
<keyword evidence="4" id="KW-1185">Reference proteome</keyword>
<dbReference type="GO" id="GO:0050567">
    <property type="term" value="F:glutaminyl-tRNA synthase (glutamine-hydrolyzing) activity"/>
    <property type="evidence" value="ECO:0007669"/>
    <property type="project" value="UniProtKB-UniRule"/>
</dbReference>
<proteinExistence type="inferred from homology"/>
<keyword evidence="1 2" id="KW-0067">ATP-binding</keyword>
<dbReference type="RefSeq" id="WP_073611591.1">
    <property type="nucleotide sequence ID" value="NZ_FRFE01000001.1"/>
</dbReference>